<dbReference type="Pfam" id="PF13561">
    <property type="entry name" value="adh_short_C2"/>
    <property type="match status" value="1"/>
</dbReference>
<evidence type="ECO:0000313" key="2">
    <source>
        <dbReference type="Proteomes" id="UP001633002"/>
    </source>
</evidence>
<dbReference type="PANTHER" id="PTHR44375:SF2">
    <property type="entry name" value="BETA-KETOACYL-ACP REDUCTASE-LIKE PROTEIN-RELATED"/>
    <property type="match status" value="1"/>
</dbReference>
<protein>
    <submittedName>
        <fullName evidence="1">Uncharacterized protein</fullName>
    </submittedName>
</protein>
<keyword evidence="2" id="KW-1185">Reference proteome</keyword>
<dbReference type="PRINTS" id="PR00081">
    <property type="entry name" value="GDHRDH"/>
</dbReference>
<gene>
    <name evidence="1" type="ORF">R1sor_022684</name>
</gene>
<dbReference type="FunFam" id="3.40.50.720:FF:000084">
    <property type="entry name" value="Short-chain dehydrogenase reductase"/>
    <property type="match status" value="1"/>
</dbReference>
<dbReference type="InterPro" id="IPR036291">
    <property type="entry name" value="NAD(P)-bd_dom_sf"/>
</dbReference>
<sequence length="275" mass="29257">MVHDLSGKVVLVTGASSGIGKELALVLTKHGCSVIATARRLPLLHALQHEANSFSWDESSKLPRPGKLSILRLDVSADDAAIDAAADEGWKMFGGIDVLVNNAGVRGPVKSPLDWDEKLWNGTMDTNLRGPWLLTKAVGRRMRAAKRKGSIITVTSTAGLERSLLPGALAYSVSKAGANHLTKVLALEMGKYNIRVNAIAAGMFKSEITNDLFDKPWLPAVAKKIVPVGRWGIINPDLTSLVLLLASDASSYVTGNVFVVDGGQSLASVPVWSSL</sequence>
<accession>A0ABD3GKL4</accession>
<reference evidence="1 2" key="1">
    <citation type="submission" date="2024-09" db="EMBL/GenBank/DDBJ databases">
        <title>Chromosome-scale assembly of Riccia sorocarpa.</title>
        <authorList>
            <person name="Paukszto L."/>
        </authorList>
    </citation>
    <scope>NUCLEOTIDE SEQUENCE [LARGE SCALE GENOMIC DNA]</scope>
    <source>
        <strain evidence="1">LP-2024</strain>
        <tissue evidence="1">Aerial parts of the thallus</tissue>
    </source>
</reference>
<dbReference type="Proteomes" id="UP001633002">
    <property type="component" value="Unassembled WGS sequence"/>
</dbReference>
<evidence type="ECO:0000313" key="1">
    <source>
        <dbReference type="EMBL" id="KAL3679728.1"/>
    </source>
</evidence>
<name>A0ABD3GKL4_9MARC</name>
<dbReference type="Gene3D" id="3.40.50.720">
    <property type="entry name" value="NAD(P)-binding Rossmann-like Domain"/>
    <property type="match status" value="1"/>
</dbReference>
<proteinExistence type="predicted"/>
<dbReference type="EMBL" id="JBJQOH010000007">
    <property type="protein sequence ID" value="KAL3679728.1"/>
    <property type="molecule type" value="Genomic_DNA"/>
</dbReference>
<dbReference type="InterPro" id="IPR002347">
    <property type="entry name" value="SDR_fam"/>
</dbReference>
<dbReference type="PRINTS" id="PR00080">
    <property type="entry name" value="SDRFAMILY"/>
</dbReference>
<dbReference type="InterPro" id="IPR020904">
    <property type="entry name" value="Sc_DH/Rdtase_CS"/>
</dbReference>
<dbReference type="PANTHER" id="PTHR44375">
    <property type="entry name" value="BETA-KETOACYL-ACP REDUCTASE-LIKE PROTEIN-RELATED"/>
    <property type="match status" value="1"/>
</dbReference>
<comment type="caution">
    <text evidence="1">The sequence shown here is derived from an EMBL/GenBank/DDBJ whole genome shotgun (WGS) entry which is preliminary data.</text>
</comment>
<organism evidence="1 2">
    <name type="scientific">Riccia sorocarpa</name>
    <dbReference type="NCBI Taxonomy" id="122646"/>
    <lineage>
        <taxon>Eukaryota</taxon>
        <taxon>Viridiplantae</taxon>
        <taxon>Streptophyta</taxon>
        <taxon>Embryophyta</taxon>
        <taxon>Marchantiophyta</taxon>
        <taxon>Marchantiopsida</taxon>
        <taxon>Marchantiidae</taxon>
        <taxon>Marchantiales</taxon>
        <taxon>Ricciaceae</taxon>
        <taxon>Riccia</taxon>
    </lineage>
</organism>
<dbReference type="PROSITE" id="PS00061">
    <property type="entry name" value="ADH_SHORT"/>
    <property type="match status" value="1"/>
</dbReference>
<dbReference type="SUPFAM" id="SSF51735">
    <property type="entry name" value="NAD(P)-binding Rossmann-fold domains"/>
    <property type="match status" value="1"/>
</dbReference>
<dbReference type="AlphaFoldDB" id="A0ABD3GKL4"/>
<dbReference type="CDD" id="cd05233">
    <property type="entry name" value="SDR_c"/>
    <property type="match status" value="1"/>
</dbReference>